<evidence type="ECO:0000313" key="7">
    <source>
        <dbReference type="EMBL" id="GAA4453178.1"/>
    </source>
</evidence>
<dbReference type="EMBL" id="BAABEZ010000022">
    <property type="protein sequence ID" value="GAA4453178.1"/>
    <property type="molecule type" value="Genomic_DNA"/>
</dbReference>
<protein>
    <submittedName>
        <fullName evidence="7">BamA/TamA family outer membrane protein</fullName>
    </submittedName>
</protein>
<keyword evidence="8" id="KW-1185">Reference proteome</keyword>
<reference evidence="8" key="1">
    <citation type="journal article" date="2019" name="Int. J. Syst. Evol. Microbiol.">
        <title>The Global Catalogue of Microorganisms (GCM) 10K type strain sequencing project: providing services to taxonomists for standard genome sequencing and annotation.</title>
        <authorList>
            <consortium name="The Broad Institute Genomics Platform"/>
            <consortium name="The Broad Institute Genome Sequencing Center for Infectious Disease"/>
            <person name="Wu L."/>
            <person name="Ma J."/>
        </authorList>
    </citation>
    <scope>NUCLEOTIDE SEQUENCE [LARGE SCALE GENOMIC DNA]</scope>
    <source>
        <strain evidence="8">JCM 31921</strain>
    </source>
</reference>
<comment type="subcellular location">
    <subcellularLocation>
        <location evidence="1">Membrane</location>
    </subcellularLocation>
</comment>
<sequence length="754" mass="86557">MLLLAVSTLLLPACSNTRYLSEQQQLYTGSSVKITDKNAPKKERKNLKSELNAVVRPLPNRKTLGMRLRLSFYNWAGASKKNKGLRHWLGAKFGEPPVLASSVNIATNEKLLQNQLQNRGYFFARVTGTMKVHKRKASAAFEVSTGPQYHIRETVFAIDSDLYVANDIKQTANKTLLKPNAPFNLEIVKAERLRIERDLKDRGYYLFKPDYLYVEADTTAGNFQVDMRIRVKRDSIPDDAYRIHKLNQVFIYANYQLNRTVSDTNLNNAVYYKGLHILDKRKRYRPFLFRDMMLFDSGQVYNRTIQNRTISRFVNLNTFKFVKNRFELKGDTLLDVYYYLSPFPRKSLRFEVGANTQNDSRAGSSVSISWRNRNAFRAAEEFYVKLNGGFESQYTGIAQQPSIYTVGGELGISFPYFVVPFFKIPSNSSTVPRTVLKTSYGYESQKGLLRINSYKVSFGYDWKETLQKEHQFYPFNINYVKTDTFSSVSTQATYANLLFNGLIIGPTYEFTYNSQIGSSSPDNYYFDGLADFSGVLVGAIDRADYKTNPSTILGQTYAQYAKLQTDFRYYHRFNGGNIWANRILIGAGIPYGNSSQLPNIKQFFSGGNSSLRGFRSRLMGPGTFNEKYLKGTTNYIQTLGDLKLELNTEMRVNVYRFFKLGFFADAGNIWLYNDNPAFPGGKFSPSFMRELAMDVGLGLRFDFKILLLRFDAAIPVRKPWLPEGDRWVFRQIDFGSPEWRSDNLIFNLAIGYPF</sequence>
<keyword evidence="5" id="KW-0998">Cell outer membrane</keyword>
<name>A0ABP8MQE9_9BACT</name>
<proteinExistence type="predicted"/>
<keyword evidence="2" id="KW-0812">Transmembrane</keyword>
<evidence type="ECO:0000313" key="8">
    <source>
        <dbReference type="Proteomes" id="UP001501410"/>
    </source>
</evidence>
<evidence type="ECO:0000256" key="2">
    <source>
        <dbReference type="ARBA" id="ARBA00022692"/>
    </source>
</evidence>
<gene>
    <name evidence="7" type="ORF">GCM10023092_13060</name>
</gene>
<dbReference type="PANTHER" id="PTHR12815:SF47">
    <property type="entry name" value="TRANSLOCATION AND ASSEMBLY MODULE SUBUNIT TAMA"/>
    <property type="match status" value="1"/>
</dbReference>
<dbReference type="Pfam" id="PF01103">
    <property type="entry name" value="Omp85"/>
    <property type="match status" value="1"/>
</dbReference>
<evidence type="ECO:0000256" key="4">
    <source>
        <dbReference type="ARBA" id="ARBA00023136"/>
    </source>
</evidence>
<accession>A0ABP8MQE9</accession>
<dbReference type="Proteomes" id="UP001501410">
    <property type="component" value="Unassembled WGS sequence"/>
</dbReference>
<dbReference type="PANTHER" id="PTHR12815">
    <property type="entry name" value="SORTING AND ASSEMBLY MACHINERY SAMM50 PROTEIN FAMILY MEMBER"/>
    <property type="match status" value="1"/>
</dbReference>
<dbReference type="Gene3D" id="2.40.160.50">
    <property type="entry name" value="membrane protein fhac: a member of the omp85/tpsb transporter family"/>
    <property type="match status" value="1"/>
</dbReference>
<dbReference type="InterPro" id="IPR000184">
    <property type="entry name" value="Bac_surfAg_D15"/>
</dbReference>
<comment type="caution">
    <text evidence="7">The sequence shown here is derived from an EMBL/GenBank/DDBJ whole genome shotgun (WGS) entry which is preliminary data.</text>
</comment>
<evidence type="ECO:0000256" key="5">
    <source>
        <dbReference type="ARBA" id="ARBA00023237"/>
    </source>
</evidence>
<evidence type="ECO:0000259" key="6">
    <source>
        <dbReference type="Pfam" id="PF01103"/>
    </source>
</evidence>
<keyword evidence="4" id="KW-0472">Membrane</keyword>
<feature type="domain" description="Bacterial surface antigen (D15)" evidence="6">
    <location>
        <begin position="392"/>
        <end position="729"/>
    </location>
</feature>
<keyword evidence="3" id="KW-0732">Signal</keyword>
<dbReference type="InterPro" id="IPR039910">
    <property type="entry name" value="D15-like"/>
</dbReference>
<evidence type="ECO:0000256" key="1">
    <source>
        <dbReference type="ARBA" id="ARBA00004370"/>
    </source>
</evidence>
<organism evidence="7 8">
    <name type="scientific">Rurimicrobium arvi</name>
    <dbReference type="NCBI Taxonomy" id="2049916"/>
    <lineage>
        <taxon>Bacteria</taxon>
        <taxon>Pseudomonadati</taxon>
        <taxon>Bacteroidota</taxon>
        <taxon>Chitinophagia</taxon>
        <taxon>Chitinophagales</taxon>
        <taxon>Chitinophagaceae</taxon>
        <taxon>Rurimicrobium</taxon>
    </lineage>
</organism>
<evidence type="ECO:0000256" key="3">
    <source>
        <dbReference type="ARBA" id="ARBA00022729"/>
    </source>
</evidence>